<dbReference type="EMBL" id="JAGKQH010000011">
    <property type="protein sequence ID" value="KAG6589263.1"/>
    <property type="molecule type" value="Genomic_DNA"/>
</dbReference>
<gene>
    <name evidence="1" type="ORF">SDJN03_17828</name>
</gene>
<evidence type="ECO:0000313" key="1">
    <source>
        <dbReference type="EMBL" id="KAG6589263.1"/>
    </source>
</evidence>
<feature type="non-terminal residue" evidence="1">
    <location>
        <position position="1"/>
    </location>
</feature>
<dbReference type="Proteomes" id="UP000685013">
    <property type="component" value="Chromosome 11"/>
</dbReference>
<protein>
    <submittedName>
        <fullName evidence="1">Uncharacterized protein</fullName>
    </submittedName>
</protein>
<keyword evidence="2" id="KW-1185">Reference proteome</keyword>
<dbReference type="AlphaFoldDB" id="A0AAV6MZS9"/>
<sequence>MEFAAVRFPSGKENLPLLSQKQFPPNQKKPITRRRLNRKPLADITNSFESSVRFSFVQDHSGSVESVCLQLNSKKRKAADEICSGTAKSLRMGFR</sequence>
<organism evidence="1 2">
    <name type="scientific">Cucurbita argyrosperma subsp. sororia</name>
    <dbReference type="NCBI Taxonomy" id="37648"/>
    <lineage>
        <taxon>Eukaryota</taxon>
        <taxon>Viridiplantae</taxon>
        <taxon>Streptophyta</taxon>
        <taxon>Embryophyta</taxon>
        <taxon>Tracheophyta</taxon>
        <taxon>Spermatophyta</taxon>
        <taxon>Magnoliopsida</taxon>
        <taxon>eudicotyledons</taxon>
        <taxon>Gunneridae</taxon>
        <taxon>Pentapetalae</taxon>
        <taxon>rosids</taxon>
        <taxon>fabids</taxon>
        <taxon>Cucurbitales</taxon>
        <taxon>Cucurbitaceae</taxon>
        <taxon>Cucurbiteae</taxon>
        <taxon>Cucurbita</taxon>
    </lineage>
</organism>
<comment type="caution">
    <text evidence="1">The sequence shown here is derived from an EMBL/GenBank/DDBJ whole genome shotgun (WGS) entry which is preliminary data.</text>
</comment>
<name>A0AAV6MZS9_9ROSI</name>
<evidence type="ECO:0000313" key="2">
    <source>
        <dbReference type="Proteomes" id="UP000685013"/>
    </source>
</evidence>
<accession>A0AAV6MZS9</accession>
<proteinExistence type="predicted"/>
<reference evidence="1 2" key="1">
    <citation type="journal article" date="2021" name="Hortic Res">
        <title>The domestication of Cucurbita argyrosperma as revealed by the genome of its wild relative.</title>
        <authorList>
            <person name="Barrera-Redondo J."/>
            <person name="Sanchez-de la Vega G."/>
            <person name="Aguirre-Liguori J.A."/>
            <person name="Castellanos-Morales G."/>
            <person name="Gutierrez-Guerrero Y.T."/>
            <person name="Aguirre-Dugua X."/>
            <person name="Aguirre-Planter E."/>
            <person name="Tenaillon M.I."/>
            <person name="Lira-Saade R."/>
            <person name="Eguiarte L.E."/>
        </authorList>
    </citation>
    <scope>NUCLEOTIDE SEQUENCE [LARGE SCALE GENOMIC DNA]</scope>
    <source>
        <strain evidence="1">JBR-2021</strain>
    </source>
</reference>